<dbReference type="AlphaFoldDB" id="A0A0G4GKD4"/>
<sequence>MRSGLPKQRLVLKRKTAKGGMDEGRENGQRDAGAAAAANGELPEGPPQDAREQSTGGETDTERRAALKAAAELLASEAAEQKRKRADLKAKIESFMAKKAAEDLEDEVVITGRAAAGGSGAKRPRGPAAHGESDDDGKSDKDEDMIIPQITAGERRKRHERRVKKTGGWKVNLYAPAPKVEQDGTCILPTDTTTAGALARGPNTEGEHKVQGKWELVSVKGVTKEMAAQITRERDGLSENADEKEYVRA</sequence>
<dbReference type="VEuPathDB" id="CryptoDB:Cvel_22308"/>
<proteinExistence type="predicted"/>
<organism evidence="2">
    <name type="scientific">Chromera velia CCMP2878</name>
    <dbReference type="NCBI Taxonomy" id="1169474"/>
    <lineage>
        <taxon>Eukaryota</taxon>
        <taxon>Sar</taxon>
        <taxon>Alveolata</taxon>
        <taxon>Colpodellida</taxon>
        <taxon>Chromeraceae</taxon>
        <taxon>Chromera</taxon>
    </lineage>
</organism>
<feature type="compositionally biased region" description="Basic and acidic residues" evidence="1">
    <location>
        <begin position="20"/>
        <end position="29"/>
    </location>
</feature>
<protein>
    <submittedName>
        <fullName evidence="2">Uncharacterized protein</fullName>
    </submittedName>
</protein>
<dbReference type="PhylomeDB" id="A0A0G4GKD4"/>
<dbReference type="EMBL" id="CDMZ01001302">
    <property type="protein sequence ID" value="CEM30457.1"/>
    <property type="molecule type" value="Genomic_DNA"/>
</dbReference>
<feature type="region of interest" description="Disordered" evidence="1">
    <location>
        <begin position="113"/>
        <end position="163"/>
    </location>
</feature>
<reference evidence="2" key="1">
    <citation type="submission" date="2014-11" db="EMBL/GenBank/DDBJ databases">
        <authorList>
            <person name="Otto D Thomas"/>
            <person name="Naeem Raeece"/>
        </authorList>
    </citation>
    <scope>NUCLEOTIDE SEQUENCE</scope>
</reference>
<evidence type="ECO:0000313" key="2">
    <source>
        <dbReference type="EMBL" id="CEM30457.1"/>
    </source>
</evidence>
<feature type="region of interest" description="Disordered" evidence="1">
    <location>
        <begin position="1"/>
        <end position="68"/>
    </location>
</feature>
<accession>A0A0G4GKD4</accession>
<gene>
    <name evidence="2" type="ORF">Cvel_22308</name>
</gene>
<evidence type="ECO:0000256" key="1">
    <source>
        <dbReference type="SAM" id="MobiDB-lite"/>
    </source>
</evidence>
<feature type="region of interest" description="Disordered" evidence="1">
    <location>
        <begin position="183"/>
        <end position="210"/>
    </location>
</feature>
<name>A0A0G4GKD4_9ALVE</name>